<dbReference type="SUPFAM" id="SSF52172">
    <property type="entry name" value="CheY-like"/>
    <property type="match status" value="1"/>
</dbReference>
<dbReference type="InterPro" id="IPR011006">
    <property type="entry name" value="CheY-like_superfamily"/>
</dbReference>
<dbReference type="InterPro" id="IPR001789">
    <property type="entry name" value="Sig_transdc_resp-reg_receiver"/>
</dbReference>
<dbReference type="Pfam" id="PF00072">
    <property type="entry name" value="Response_reg"/>
    <property type="match status" value="1"/>
</dbReference>
<evidence type="ECO:0000259" key="2">
    <source>
        <dbReference type="PROSITE" id="PS50110"/>
    </source>
</evidence>
<evidence type="ECO:0000313" key="3">
    <source>
        <dbReference type="EMBL" id="MBB3969383.1"/>
    </source>
</evidence>
<dbReference type="EMBL" id="JACIEG010000003">
    <property type="protein sequence ID" value="MBB3969383.1"/>
    <property type="molecule type" value="Genomic_DNA"/>
</dbReference>
<keyword evidence="6" id="KW-1185">Reference proteome</keyword>
<dbReference type="Proteomes" id="UP000297248">
    <property type="component" value="Unassembled WGS sequence"/>
</dbReference>
<dbReference type="Gene3D" id="3.40.50.2300">
    <property type="match status" value="1"/>
</dbReference>
<reference evidence="4 5" key="1">
    <citation type="journal article" date="2016" name="Int. J. Syst. Evol. Microbiol.">
        <title>Proposal of Mucilaginibacter phyllosphaerae sp. nov. isolated from the phyllosphere of Galium album.</title>
        <authorList>
            <person name="Aydogan E.L."/>
            <person name="Busse H.J."/>
            <person name="Moser G."/>
            <person name="Muller C."/>
            <person name="Kampfer P."/>
            <person name="Glaeser S.P."/>
        </authorList>
    </citation>
    <scope>NUCLEOTIDE SEQUENCE [LARGE SCALE GENOMIC DNA]</scope>
    <source>
        <strain evidence="4 5">PP-F2FG21</strain>
    </source>
</reference>
<proteinExistence type="predicted"/>
<feature type="domain" description="Response regulatory" evidence="2">
    <location>
        <begin position="2"/>
        <end position="126"/>
    </location>
</feature>
<dbReference type="Proteomes" id="UP000583101">
    <property type="component" value="Unassembled WGS sequence"/>
</dbReference>
<reference evidence="3 6" key="3">
    <citation type="submission" date="2020-08" db="EMBL/GenBank/DDBJ databases">
        <title>Genomic Encyclopedia of Type Strains, Phase IV (KMG-IV): sequencing the most valuable type-strain genomes for metagenomic binning, comparative biology and taxonomic classification.</title>
        <authorList>
            <person name="Goeker M."/>
        </authorList>
    </citation>
    <scope>NUCLEOTIDE SEQUENCE [LARGE SCALE GENOMIC DNA]</scope>
    <source>
        <strain evidence="3 6">DSM 100995</strain>
    </source>
</reference>
<accession>A0A4Y8ABG5</accession>
<evidence type="ECO:0000256" key="1">
    <source>
        <dbReference type="PROSITE-ProRule" id="PRU00169"/>
    </source>
</evidence>
<feature type="modified residue" description="4-aspartylphosphate" evidence="1">
    <location>
        <position position="56"/>
    </location>
</feature>
<dbReference type="EMBL" id="SNQG01000004">
    <property type="protein sequence ID" value="TEW65830.1"/>
    <property type="molecule type" value="Genomic_DNA"/>
</dbReference>
<dbReference type="RefSeq" id="WP_134336696.1">
    <property type="nucleotide sequence ID" value="NZ_BMCZ01000002.1"/>
</dbReference>
<protein>
    <submittedName>
        <fullName evidence="3">CheY-like chemotaxis protein</fullName>
    </submittedName>
    <submittedName>
        <fullName evidence="4">Response regulator</fullName>
    </submittedName>
</protein>
<organism evidence="4 5">
    <name type="scientific">Mucilaginibacter phyllosphaerae</name>
    <dbReference type="NCBI Taxonomy" id="1812349"/>
    <lineage>
        <taxon>Bacteria</taxon>
        <taxon>Pseudomonadati</taxon>
        <taxon>Bacteroidota</taxon>
        <taxon>Sphingobacteriia</taxon>
        <taxon>Sphingobacteriales</taxon>
        <taxon>Sphingobacteriaceae</taxon>
        <taxon>Mucilaginibacter</taxon>
    </lineage>
</organism>
<dbReference type="AlphaFoldDB" id="A0A4Y8ABG5"/>
<evidence type="ECO:0000313" key="5">
    <source>
        <dbReference type="Proteomes" id="UP000297248"/>
    </source>
</evidence>
<name>A0A4Y8ABG5_9SPHI</name>
<dbReference type="GO" id="GO:0000160">
    <property type="term" value="P:phosphorelay signal transduction system"/>
    <property type="evidence" value="ECO:0007669"/>
    <property type="project" value="InterPro"/>
</dbReference>
<keyword evidence="1" id="KW-0597">Phosphoprotein</keyword>
<dbReference type="OrthoDB" id="7631574at2"/>
<comment type="caution">
    <text evidence="4">The sequence shown here is derived from an EMBL/GenBank/DDBJ whole genome shotgun (WGS) entry which is preliminary data.</text>
</comment>
<gene>
    <name evidence="4" type="ORF">E2R65_11875</name>
    <name evidence="3" type="ORF">GGR35_001986</name>
</gene>
<evidence type="ECO:0000313" key="4">
    <source>
        <dbReference type="EMBL" id="TEW65830.1"/>
    </source>
</evidence>
<dbReference type="PROSITE" id="PS50110">
    <property type="entry name" value="RESPONSE_REGULATORY"/>
    <property type="match status" value="1"/>
</dbReference>
<reference evidence="4" key="2">
    <citation type="submission" date="2019-03" db="EMBL/GenBank/DDBJ databases">
        <authorList>
            <person name="Yan Y.-Q."/>
            <person name="Du Z.-J."/>
        </authorList>
    </citation>
    <scope>NUCLEOTIDE SEQUENCE</scope>
    <source>
        <strain evidence="4">PP-F2FG21</strain>
    </source>
</reference>
<sequence>MKIAIFENEYSHFKTIFDGFNLIYFTKSPLDIKDFKSSQDFGDLSRVKDYDVIIVDIDLTPASEMDGYQLITAVVNLKLAKTPHIMVLTGHHSMKEQLKERNLPEYPIISKPLSLKAIKSAFEFYRLL</sequence>
<evidence type="ECO:0000313" key="6">
    <source>
        <dbReference type="Proteomes" id="UP000583101"/>
    </source>
</evidence>